<reference evidence="8" key="1">
    <citation type="submission" date="2017-11" db="EMBL/GenBank/DDBJ databases">
        <title>The complete genome sequence of Sphingopyxis pomeranensis sp. nov. strain WS5A3p.</title>
        <authorList>
            <person name="Kaminski M.A."/>
        </authorList>
    </citation>
    <scope>NUCLEOTIDE SEQUENCE [LARGE SCALE GENOMIC DNA]</scope>
    <source>
        <strain evidence="8">WS5A3p</strain>
    </source>
</reference>
<dbReference type="InterPro" id="IPR050553">
    <property type="entry name" value="Thioredoxin_ResA/DsbE_sf"/>
</dbReference>
<dbReference type="EMBL" id="PHFW01000003">
    <property type="protein sequence ID" value="PQM26711.1"/>
    <property type="molecule type" value="Genomic_DNA"/>
</dbReference>
<dbReference type="Proteomes" id="UP000238954">
    <property type="component" value="Chromosome"/>
</dbReference>
<dbReference type="AlphaFoldDB" id="A0A2S8B2S5"/>
<keyword evidence="4" id="KW-0676">Redox-active center</keyword>
<feature type="transmembrane region" description="Helical" evidence="5">
    <location>
        <begin position="17"/>
        <end position="34"/>
    </location>
</feature>
<dbReference type="PROSITE" id="PS51352">
    <property type="entry name" value="THIOREDOXIN_2"/>
    <property type="match status" value="1"/>
</dbReference>
<dbReference type="GO" id="GO:0042158">
    <property type="term" value="P:lipoprotein biosynthetic process"/>
    <property type="evidence" value="ECO:0007669"/>
    <property type="project" value="InterPro"/>
</dbReference>
<dbReference type="InterPro" id="IPR013766">
    <property type="entry name" value="Thioredoxin_domain"/>
</dbReference>
<feature type="domain" description="Thioredoxin" evidence="6">
    <location>
        <begin position="129"/>
        <end position="265"/>
    </location>
</feature>
<dbReference type="OrthoDB" id="9799347at2"/>
<evidence type="ECO:0000256" key="1">
    <source>
        <dbReference type="ARBA" id="ARBA00004196"/>
    </source>
</evidence>
<feature type="transmembrane region" description="Helical" evidence="5">
    <location>
        <begin position="77"/>
        <end position="100"/>
    </location>
</feature>
<proteinExistence type="predicted"/>
<keyword evidence="5" id="KW-0812">Transmembrane</keyword>
<evidence type="ECO:0000313" key="8">
    <source>
        <dbReference type="Proteomes" id="UP000238954"/>
    </source>
</evidence>
<dbReference type="Pfam" id="PF01790">
    <property type="entry name" value="LGT"/>
    <property type="match status" value="1"/>
</dbReference>
<evidence type="ECO:0000256" key="5">
    <source>
        <dbReference type="SAM" id="Phobius"/>
    </source>
</evidence>
<accession>A0A2S8B2S5</accession>
<organism evidence="7 8">
    <name type="scientific">Sphingopyxis lindanitolerans</name>
    <dbReference type="NCBI Taxonomy" id="2054227"/>
    <lineage>
        <taxon>Bacteria</taxon>
        <taxon>Pseudomonadati</taxon>
        <taxon>Pseudomonadota</taxon>
        <taxon>Alphaproteobacteria</taxon>
        <taxon>Sphingomonadales</taxon>
        <taxon>Sphingomonadaceae</taxon>
        <taxon>Sphingopyxis</taxon>
    </lineage>
</organism>
<feature type="transmembrane region" description="Helical" evidence="5">
    <location>
        <begin position="107"/>
        <end position="128"/>
    </location>
</feature>
<dbReference type="RefSeq" id="WP_106000080.1">
    <property type="nucleotide sequence ID" value="NZ_CM009578.1"/>
</dbReference>
<sequence>MDPILHLGPLAIATDRLIAVASIWLFVAVAGRVAARIDPRASRAGWWALAIGLLAARAGFVVQNFEAFRVAPSTILAVWQGGFSALAGIIVAALTLLVLLGRSRAGAIMLATLGGLSLVYLASLAWLAPEPRPLTPGLTVMQVDGTPVPIEGLRGRPFVVNLWATWCPPCRREMPMVVDVARSSAIPVLLVNQGESDVEVSDFLRRERLPADAVRLDPGSTFTQAAGSGAMPTTLFVDAQGLVRDVHVGEISRAALTDGIRKLERTRK</sequence>
<dbReference type="GO" id="GO:0005886">
    <property type="term" value="C:plasma membrane"/>
    <property type="evidence" value="ECO:0007669"/>
    <property type="project" value="InterPro"/>
</dbReference>
<evidence type="ECO:0000259" key="6">
    <source>
        <dbReference type="PROSITE" id="PS51352"/>
    </source>
</evidence>
<feature type="transmembrane region" description="Helical" evidence="5">
    <location>
        <begin position="46"/>
        <end position="65"/>
    </location>
</feature>
<evidence type="ECO:0000256" key="4">
    <source>
        <dbReference type="ARBA" id="ARBA00023284"/>
    </source>
</evidence>
<keyword evidence="5" id="KW-0472">Membrane</keyword>
<dbReference type="Gene3D" id="3.40.30.10">
    <property type="entry name" value="Glutaredoxin"/>
    <property type="match status" value="1"/>
</dbReference>
<evidence type="ECO:0000313" key="7">
    <source>
        <dbReference type="EMBL" id="PQM26711.1"/>
    </source>
</evidence>
<dbReference type="GO" id="GO:0015036">
    <property type="term" value="F:disulfide oxidoreductase activity"/>
    <property type="evidence" value="ECO:0007669"/>
    <property type="project" value="UniProtKB-ARBA"/>
</dbReference>
<dbReference type="PROSITE" id="PS00194">
    <property type="entry name" value="THIOREDOXIN_1"/>
    <property type="match status" value="1"/>
</dbReference>
<name>A0A2S8B2S5_9SPHN</name>
<dbReference type="GO" id="GO:0008961">
    <property type="term" value="F:phosphatidylglycerol-prolipoprotein diacylglyceryl transferase activity"/>
    <property type="evidence" value="ECO:0007669"/>
    <property type="project" value="InterPro"/>
</dbReference>
<dbReference type="InterPro" id="IPR036249">
    <property type="entry name" value="Thioredoxin-like_sf"/>
</dbReference>
<gene>
    <name evidence="7" type="ORF">CVO77_17055</name>
</gene>
<dbReference type="GO" id="GO:0017004">
    <property type="term" value="P:cytochrome complex assembly"/>
    <property type="evidence" value="ECO:0007669"/>
    <property type="project" value="UniProtKB-KW"/>
</dbReference>
<comment type="caution">
    <text evidence="7">The sequence shown here is derived from an EMBL/GenBank/DDBJ whole genome shotgun (WGS) entry which is preliminary data.</text>
</comment>
<comment type="subcellular location">
    <subcellularLocation>
        <location evidence="1">Cell envelope</location>
    </subcellularLocation>
</comment>
<evidence type="ECO:0000256" key="2">
    <source>
        <dbReference type="ARBA" id="ARBA00022748"/>
    </source>
</evidence>
<protein>
    <submittedName>
        <fullName evidence="7">Redoxin</fullName>
    </submittedName>
</protein>
<keyword evidence="8" id="KW-1185">Reference proteome</keyword>
<dbReference type="InterPro" id="IPR017937">
    <property type="entry name" value="Thioredoxin_CS"/>
</dbReference>
<evidence type="ECO:0000256" key="3">
    <source>
        <dbReference type="ARBA" id="ARBA00023157"/>
    </source>
</evidence>
<dbReference type="InterPro" id="IPR013740">
    <property type="entry name" value="Redoxin"/>
</dbReference>
<keyword evidence="5" id="KW-1133">Transmembrane helix</keyword>
<dbReference type="CDD" id="cd02966">
    <property type="entry name" value="TlpA_like_family"/>
    <property type="match status" value="1"/>
</dbReference>
<dbReference type="InterPro" id="IPR001640">
    <property type="entry name" value="Lgt"/>
</dbReference>
<keyword evidence="3" id="KW-1015">Disulfide bond</keyword>
<dbReference type="PANTHER" id="PTHR42852:SF6">
    <property type="entry name" value="THIOL:DISULFIDE INTERCHANGE PROTEIN DSBE"/>
    <property type="match status" value="1"/>
</dbReference>
<keyword evidence="2" id="KW-0201">Cytochrome c-type biogenesis</keyword>
<dbReference type="SUPFAM" id="SSF52833">
    <property type="entry name" value="Thioredoxin-like"/>
    <property type="match status" value="1"/>
</dbReference>
<dbReference type="PANTHER" id="PTHR42852">
    <property type="entry name" value="THIOL:DISULFIDE INTERCHANGE PROTEIN DSBE"/>
    <property type="match status" value="1"/>
</dbReference>
<dbReference type="GO" id="GO:0030313">
    <property type="term" value="C:cell envelope"/>
    <property type="evidence" value="ECO:0007669"/>
    <property type="project" value="UniProtKB-SubCell"/>
</dbReference>
<dbReference type="Pfam" id="PF08534">
    <property type="entry name" value="Redoxin"/>
    <property type="match status" value="1"/>
</dbReference>